<accession>A0ABV6ZXS9</accession>
<dbReference type="PANTHER" id="PTHR31689">
    <property type="entry name" value="DIAMINOPIMELATE EPIMERASE, CHLOROPLASTIC"/>
    <property type="match status" value="1"/>
</dbReference>
<feature type="binding site" evidence="8">
    <location>
        <position position="59"/>
    </location>
    <ligand>
        <name>substrate</name>
    </ligand>
</feature>
<comment type="function">
    <text evidence="8">Catalyzes the stereoinversion of LL-2,6-diaminopimelate (L,L-DAP) to meso-diaminopimelate (meso-DAP), a precursor of L-lysine and an essential component of the bacterial peptidoglycan.</text>
</comment>
<dbReference type="SUPFAM" id="SSF54506">
    <property type="entry name" value="Diaminopimelate epimerase-like"/>
    <property type="match status" value="2"/>
</dbReference>
<keyword evidence="4 8" id="KW-0028">Amino-acid biosynthesis</keyword>
<evidence type="ECO:0000256" key="9">
    <source>
        <dbReference type="PROSITE-ProRule" id="PRU10125"/>
    </source>
</evidence>
<feature type="binding site" evidence="8">
    <location>
        <position position="42"/>
    </location>
    <ligand>
        <name>substrate</name>
    </ligand>
</feature>
<dbReference type="HAMAP" id="MF_00197">
    <property type="entry name" value="DAP_epimerase"/>
    <property type="match status" value="1"/>
</dbReference>
<sequence>MKGLLMNGAGNAFLLADIRGGGAQAFTPERARALAAAHHLDQILLIAGNADAPVMRVVNADGGEVGACGNGARCVGWYLMQAGGMDTVTMGSLGGDLVAETAGAMRVRVDLGPARTGWREIPLAREMDTVTLELAVEAPGLSLAGPGAVSMGNPHCVFFVTDVDAVPAETIGPVLEHDTLFPERANIGFAQVIAPDRIRVRVWERGAGLTRACGTGAAAAVVAGHRKGLTGQAVTVVADGGELQVEWRADGHVTLEGPVAVDGEIAIPV</sequence>
<keyword evidence="6 8" id="KW-0413">Isomerase</keyword>
<feature type="binding site" evidence="8">
    <location>
        <position position="153"/>
    </location>
    <ligand>
        <name>substrate</name>
    </ligand>
</feature>
<feature type="binding site" evidence="8">
    <location>
        <position position="11"/>
    </location>
    <ligand>
        <name>substrate</name>
    </ligand>
</feature>
<dbReference type="Pfam" id="PF01678">
    <property type="entry name" value="DAP_epimerase"/>
    <property type="match status" value="2"/>
</dbReference>
<feature type="site" description="Could be important to modulate the pK values of the two catalytic cysteine residues" evidence="8">
    <location>
        <position position="204"/>
    </location>
</feature>
<keyword evidence="11" id="KW-1185">Reference proteome</keyword>
<evidence type="ECO:0000256" key="7">
    <source>
        <dbReference type="ARBA" id="ARBA00051712"/>
    </source>
</evidence>
<feature type="site" description="Could be important to modulate the pK values of the two catalytic cysteine residues" evidence="8">
    <location>
        <position position="155"/>
    </location>
</feature>
<dbReference type="RefSeq" id="WP_343164549.1">
    <property type="nucleotide sequence ID" value="NZ_JBHRSV010000016.1"/>
</dbReference>
<comment type="caution">
    <text evidence="10">The sequence shown here is derived from an EMBL/GenBank/DDBJ whole genome shotgun (WGS) entry which is preliminary data.</text>
</comment>
<evidence type="ECO:0000256" key="6">
    <source>
        <dbReference type="ARBA" id="ARBA00023235"/>
    </source>
</evidence>
<comment type="catalytic activity">
    <reaction evidence="7 8">
        <text>(2S,6S)-2,6-diaminopimelate = meso-2,6-diaminopimelate</text>
        <dbReference type="Rhea" id="RHEA:15393"/>
        <dbReference type="ChEBI" id="CHEBI:57609"/>
        <dbReference type="ChEBI" id="CHEBI:57791"/>
        <dbReference type="EC" id="5.1.1.7"/>
    </reaction>
</comment>
<feature type="binding site" evidence="8">
    <location>
        <begin position="69"/>
        <end position="70"/>
    </location>
    <ligand>
        <name>substrate</name>
    </ligand>
</feature>
<evidence type="ECO:0000256" key="2">
    <source>
        <dbReference type="ARBA" id="ARBA00010219"/>
    </source>
</evidence>
<dbReference type="NCBIfam" id="TIGR00652">
    <property type="entry name" value="DapF"/>
    <property type="match status" value="1"/>
</dbReference>
<dbReference type="PANTHER" id="PTHR31689:SF0">
    <property type="entry name" value="DIAMINOPIMELATE EPIMERASE"/>
    <property type="match status" value="1"/>
</dbReference>
<comment type="subunit">
    <text evidence="8">Homodimer.</text>
</comment>
<keyword evidence="8" id="KW-0963">Cytoplasm</keyword>
<evidence type="ECO:0000313" key="10">
    <source>
        <dbReference type="EMBL" id="MFC2926237.1"/>
    </source>
</evidence>
<comment type="subcellular location">
    <subcellularLocation>
        <location evidence="8">Cytoplasm</location>
    </subcellularLocation>
</comment>
<feature type="binding site" evidence="8">
    <location>
        <begin position="214"/>
        <end position="215"/>
    </location>
    <ligand>
        <name>substrate</name>
    </ligand>
</feature>
<organism evidence="10 11">
    <name type="scientific">Hyphobacterium vulgare</name>
    <dbReference type="NCBI Taxonomy" id="1736751"/>
    <lineage>
        <taxon>Bacteria</taxon>
        <taxon>Pseudomonadati</taxon>
        <taxon>Pseudomonadota</taxon>
        <taxon>Alphaproteobacteria</taxon>
        <taxon>Maricaulales</taxon>
        <taxon>Maricaulaceae</taxon>
        <taxon>Hyphobacterium</taxon>
    </lineage>
</organism>
<evidence type="ECO:0000256" key="3">
    <source>
        <dbReference type="ARBA" id="ARBA00013080"/>
    </source>
</evidence>
<dbReference type="Proteomes" id="UP001595379">
    <property type="component" value="Unassembled WGS sequence"/>
</dbReference>
<dbReference type="GO" id="GO:0008837">
    <property type="term" value="F:diaminopimelate epimerase activity"/>
    <property type="evidence" value="ECO:0007669"/>
    <property type="project" value="UniProtKB-EC"/>
</dbReference>
<evidence type="ECO:0000256" key="5">
    <source>
        <dbReference type="ARBA" id="ARBA00023154"/>
    </source>
</evidence>
<evidence type="ECO:0000256" key="1">
    <source>
        <dbReference type="ARBA" id="ARBA00005196"/>
    </source>
</evidence>
<dbReference type="InterPro" id="IPR018510">
    <property type="entry name" value="DAP_epimerase_AS"/>
</dbReference>
<feature type="binding site" evidence="8">
    <location>
        <begin position="204"/>
        <end position="205"/>
    </location>
    <ligand>
        <name>substrate</name>
    </ligand>
</feature>
<protein>
    <recommendedName>
        <fullName evidence="3 8">Diaminopimelate epimerase</fullName>
        <shortName evidence="8">DAP epimerase</shortName>
        <ecNumber evidence="3 8">5.1.1.7</ecNumber>
    </recommendedName>
    <alternativeName>
        <fullName evidence="8">PLP-independent amino acid racemase</fullName>
    </alternativeName>
</protein>
<dbReference type="Gene3D" id="3.10.310.10">
    <property type="entry name" value="Diaminopimelate Epimerase, Chain A, domain 1"/>
    <property type="match status" value="2"/>
</dbReference>
<name>A0ABV6ZXS9_9PROT</name>
<evidence type="ECO:0000256" key="8">
    <source>
        <dbReference type="HAMAP-Rule" id="MF_00197"/>
    </source>
</evidence>
<dbReference type="EMBL" id="JBHRSV010000016">
    <property type="protein sequence ID" value="MFC2926237.1"/>
    <property type="molecule type" value="Genomic_DNA"/>
</dbReference>
<feature type="active site" description="Proton acceptor" evidence="8">
    <location>
        <position position="213"/>
    </location>
</feature>
<dbReference type="InterPro" id="IPR001653">
    <property type="entry name" value="DAP_epimerase_DapF"/>
</dbReference>
<comment type="pathway">
    <text evidence="1 8">Amino-acid biosynthesis; L-lysine biosynthesis via DAP pathway; DL-2,6-diaminopimelate from LL-2,6-diaminopimelate: step 1/1.</text>
</comment>
<evidence type="ECO:0000313" key="11">
    <source>
        <dbReference type="Proteomes" id="UP001595379"/>
    </source>
</evidence>
<dbReference type="EC" id="5.1.1.7" evidence="3 8"/>
<dbReference type="PROSITE" id="PS01326">
    <property type="entry name" value="DAP_EPIMERASE"/>
    <property type="match status" value="1"/>
</dbReference>
<keyword evidence="5 8" id="KW-0457">Lysine biosynthesis</keyword>
<feature type="active site" description="Proton donor" evidence="8">
    <location>
        <position position="68"/>
    </location>
</feature>
<proteinExistence type="inferred from homology"/>
<reference evidence="11" key="1">
    <citation type="journal article" date="2019" name="Int. J. Syst. Evol. Microbiol.">
        <title>The Global Catalogue of Microorganisms (GCM) 10K type strain sequencing project: providing services to taxonomists for standard genome sequencing and annotation.</title>
        <authorList>
            <consortium name="The Broad Institute Genomics Platform"/>
            <consortium name="The Broad Institute Genome Sequencing Center for Infectious Disease"/>
            <person name="Wu L."/>
            <person name="Ma J."/>
        </authorList>
    </citation>
    <scope>NUCLEOTIDE SEQUENCE [LARGE SCALE GENOMIC DNA]</scope>
    <source>
        <strain evidence="11">KCTC 52487</strain>
    </source>
</reference>
<feature type="binding site" evidence="8">
    <location>
        <position position="186"/>
    </location>
    <ligand>
        <name>substrate</name>
    </ligand>
</feature>
<evidence type="ECO:0000256" key="4">
    <source>
        <dbReference type="ARBA" id="ARBA00022605"/>
    </source>
</evidence>
<feature type="active site" evidence="9">
    <location>
        <position position="68"/>
    </location>
</feature>
<comment type="similarity">
    <text evidence="2 8">Belongs to the diaminopimelate epimerase family.</text>
</comment>
<gene>
    <name evidence="8 10" type="primary">dapF</name>
    <name evidence="10" type="ORF">ACFOOR_08970</name>
</gene>